<feature type="domain" description="Tyrosine specific protein phosphatases" evidence="6">
    <location>
        <begin position="96"/>
        <end position="154"/>
    </location>
</feature>
<protein>
    <submittedName>
        <fullName evidence="7">Protein-tyrosine phosphatase-like protein</fullName>
    </submittedName>
</protein>
<dbReference type="OrthoDB" id="2017893at2759"/>
<dbReference type="GO" id="GO:0005737">
    <property type="term" value="C:cytoplasm"/>
    <property type="evidence" value="ECO:0007669"/>
    <property type="project" value="TreeGrafter"/>
</dbReference>
<dbReference type="SMART" id="SM00195">
    <property type="entry name" value="DSPc"/>
    <property type="match status" value="1"/>
</dbReference>
<dbReference type="Pfam" id="PF00782">
    <property type="entry name" value="DSPc"/>
    <property type="match status" value="1"/>
</dbReference>
<dbReference type="AlphaFoldDB" id="A0A397UWC6"/>
<dbReference type="SUPFAM" id="SSF52799">
    <property type="entry name" value="(Phosphotyrosine protein) phosphatases II"/>
    <property type="match status" value="1"/>
</dbReference>
<evidence type="ECO:0000256" key="3">
    <source>
        <dbReference type="ARBA" id="ARBA00022912"/>
    </source>
</evidence>
<dbReference type="PANTHER" id="PTHR10159:SF521">
    <property type="entry name" value="LEUCINE RICH REPEAT AND PHOSPHATASE DOMAIN CONTAINING PROTEIN"/>
    <property type="match status" value="1"/>
</dbReference>
<dbReference type="GO" id="GO:0004722">
    <property type="term" value="F:protein serine/threonine phosphatase activity"/>
    <property type="evidence" value="ECO:0007669"/>
    <property type="project" value="UniProtKB-EC"/>
</dbReference>
<dbReference type="STRING" id="44941.A0A397UWC6"/>
<dbReference type="InterPro" id="IPR029021">
    <property type="entry name" value="Prot-tyrosine_phosphatase-like"/>
</dbReference>
<accession>A0A397UWC6</accession>
<comment type="caution">
    <text evidence="7">The sequence shown here is derived from an EMBL/GenBank/DDBJ whole genome shotgun (WGS) entry which is preliminary data.</text>
</comment>
<dbReference type="CDD" id="cd14498">
    <property type="entry name" value="DSP"/>
    <property type="match status" value="1"/>
</dbReference>
<evidence type="ECO:0000313" key="8">
    <source>
        <dbReference type="Proteomes" id="UP000266673"/>
    </source>
</evidence>
<evidence type="ECO:0000313" key="7">
    <source>
        <dbReference type="EMBL" id="RIB13921.1"/>
    </source>
</evidence>
<keyword evidence="8" id="KW-1185">Reference proteome</keyword>
<dbReference type="Gene3D" id="3.90.190.10">
    <property type="entry name" value="Protein tyrosine phosphatase superfamily"/>
    <property type="match status" value="1"/>
</dbReference>
<evidence type="ECO:0000256" key="2">
    <source>
        <dbReference type="ARBA" id="ARBA00022801"/>
    </source>
</evidence>
<keyword evidence="3" id="KW-0904">Protein phosphatase</keyword>
<dbReference type="EMBL" id="QKWP01000879">
    <property type="protein sequence ID" value="RIB13921.1"/>
    <property type="molecule type" value="Genomic_DNA"/>
</dbReference>
<comment type="catalytic activity">
    <reaction evidence="4">
        <text>O-phospho-L-threonyl-[protein] + H2O = L-threonyl-[protein] + phosphate</text>
        <dbReference type="Rhea" id="RHEA:47004"/>
        <dbReference type="Rhea" id="RHEA-COMP:11060"/>
        <dbReference type="Rhea" id="RHEA-COMP:11605"/>
        <dbReference type="ChEBI" id="CHEBI:15377"/>
        <dbReference type="ChEBI" id="CHEBI:30013"/>
        <dbReference type="ChEBI" id="CHEBI:43474"/>
        <dbReference type="ChEBI" id="CHEBI:61977"/>
        <dbReference type="EC" id="3.1.3.16"/>
    </reaction>
</comment>
<evidence type="ECO:0000259" key="5">
    <source>
        <dbReference type="PROSITE" id="PS50054"/>
    </source>
</evidence>
<evidence type="ECO:0000259" key="6">
    <source>
        <dbReference type="PROSITE" id="PS50056"/>
    </source>
</evidence>
<gene>
    <name evidence="7" type="ORF">C2G38_1693832</name>
</gene>
<evidence type="ECO:0000256" key="4">
    <source>
        <dbReference type="ARBA" id="ARBA00048336"/>
    </source>
</evidence>
<evidence type="ECO:0000256" key="1">
    <source>
        <dbReference type="ARBA" id="ARBA00008601"/>
    </source>
</evidence>
<dbReference type="FunFam" id="3.90.190.10:FF:000004">
    <property type="entry name" value="Protein phosphatase Slingshot homolog 2"/>
    <property type="match status" value="1"/>
</dbReference>
<dbReference type="PROSITE" id="PS50054">
    <property type="entry name" value="TYR_PHOSPHATASE_DUAL"/>
    <property type="match status" value="1"/>
</dbReference>
<dbReference type="InterPro" id="IPR020422">
    <property type="entry name" value="TYR_PHOSPHATASE_DUAL_dom"/>
</dbReference>
<name>A0A397UWC6_9GLOM</name>
<proteinExistence type="inferred from homology"/>
<dbReference type="Proteomes" id="UP000266673">
    <property type="component" value="Unassembled WGS sequence"/>
</dbReference>
<keyword evidence="2" id="KW-0378">Hydrolase</keyword>
<sequence>MNSKINQFNQQTSQLLDMKSTFQIECYNNKYATNILPRLFLGSLVAATDEVWLKEHRITHILTVANGISPSFPESFTYKVIPIRDHPSQNISNHFEEVFEFIHSVLDQEDSNILVHCHQGVSRSASVVIAYIMRSQQLSFEDAFKLVKGKRSAIRPNAGFLKQLKTFESTILVSSESNGDNSIRIIEKTTTTENSMNIDQ</sequence>
<dbReference type="InterPro" id="IPR000340">
    <property type="entry name" value="Dual-sp_phosphatase_cat-dom"/>
</dbReference>
<feature type="domain" description="Tyrosine-protein phosphatase" evidence="5">
    <location>
        <begin position="31"/>
        <end position="173"/>
    </location>
</feature>
<organism evidence="7 8">
    <name type="scientific">Gigaspora rosea</name>
    <dbReference type="NCBI Taxonomy" id="44941"/>
    <lineage>
        <taxon>Eukaryota</taxon>
        <taxon>Fungi</taxon>
        <taxon>Fungi incertae sedis</taxon>
        <taxon>Mucoromycota</taxon>
        <taxon>Glomeromycotina</taxon>
        <taxon>Glomeromycetes</taxon>
        <taxon>Diversisporales</taxon>
        <taxon>Gigasporaceae</taxon>
        <taxon>Gigaspora</taxon>
    </lineage>
</organism>
<dbReference type="InterPro" id="IPR016130">
    <property type="entry name" value="Tyr_Pase_AS"/>
</dbReference>
<comment type="similarity">
    <text evidence="1">Belongs to the protein-tyrosine phosphatase family. Non-receptor class dual specificity subfamily.</text>
</comment>
<dbReference type="GO" id="GO:0043409">
    <property type="term" value="P:negative regulation of MAPK cascade"/>
    <property type="evidence" value="ECO:0007669"/>
    <property type="project" value="TreeGrafter"/>
</dbReference>
<dbReference type="PRINTS" id="PR01908">
    <property type="entry name" value="ADSPHPHTASE"/>
</dbReference>
<dbReference type="PROSITE" id="PS00383">
    <property type="entry name" value="TYR_PHOSPHATASE_1"/>
    <property type="match status" value="1"/>
</dbReference>
<dbReference type="PROSITE" id="PS50056">
    <property type="entry name" value="TYR_PHOSPHATASE_2"/>
    <property type="match status" value="1"/>
</dbReference>
<reference evidence="7 8" key="1">
    <citation type="submission" date="2018-06" db="EMBL/GenBank/DDBJ databases">
        <title>Comparative genomics reveals the genomic features of Rhizophagus irregularis, R. cerebriforme, R. diaphanum and Gigaspora rosea, and their symbiotic lifestyle signature.</title>
        <authorList>
            <person name="Morin E."/>
            <person name="San Clemente H."/>
            <person name="Chen E.C.H."/>
            <person name="De La Providencia I."/>
            <person name="Hainaut M."/>
            <person name="Kuo A."/>
            <person name="Kohler A."/>
            <person name="Murat C."/>
            <person name="Tang N."/>
            <person name="Roy S."/>
            <person name="Loubradou J."/>
            <person name="Henrissat B."/>
            <person name="Grigoriev I.V."/>
            <person name="Corradi N."/>
            <person name="Roux C."/>
            <person name="Martin F.M."/>
        </authorList>
    </citation>
    <scope>NUCLEOTIDE SEQUENCE [LARGE SCALE GENOMIC DNA]</scope>
    <source>
        <strain evidence="7 8">DAOM 194757</strain>
    </source>
</reference>
<dbReference type="InterPro" id="IPR000387">
    <property type="entry name" value="Tyr_Pase_dom"/>
</dbReference>
<dbReference type="PANTHER" id="PTHR10159">
    <property type="entry name" value="DUAL SPECIFICITY PROTEIN PHOSPHATASE"/>
    <property type="match status" value="1"/>
</dbReference>